<dbReference type="InterPro" id="IPR000073">
    <property type="entry name" value="AB_hydrolase_1"/>
</dbReference>
<dbReference type="Proteomes" id="UP000305848">
    <property type="component" value="Unassembled WGS sequence"/>
</dbReference>
<dbReference type="PANTHER" id="PTHR43798">
    <property type="entry name" value="MONOACYLGLYCEROL LIPASE"/>
    <property type="match status" value="1"/>
</dbReference>
<dbReference type="GO" id="GO:0016020">
    <property type="term" value="C:membrane"/>
    <property type="evidence" value="ECO:0007669"/>
    <property type="project" value="TreeGrafter"/>
</dbReference>
<gene>
    <name evidence="3" type="ORF">FC093_07830</name>
</gene>
<dbReference type="PRINTS" id="PR00111">
    <property type="entry name" value="ABHYDROLASE"/>
</dbReference>
<accession>A0A4U3L6G5</accession>
<feature type="chain" id="PRO_5020854804" evidence="1">
    <location>
        <begin position="20"/>
        <end position="316"/>
    </location>
</feature>
<organism evidence="3 4">
    <name type="scientific">Ilyomonas limi</name>
    <dbReference type="NCBI Taxonomy" id="2575867"/>
    <lineage>
        <taxon>Bacteria</taxon>
        <taxon>Pseudomonadati</taxon>
        <taxon>Bacteroidota</taxon>
        <taxon>Chitinophagia</taxon>
        <taxon>Chitinophagales</taxon>
        <taxon>Chitinophagaceae</taxon>
        <taxon>Ilyomonas</taxon>
    </lineage>
</organism>
<dbReference type="SUPFAM" id="SSF53474">
    <property type="entry name" value="alpha/beta-Hydrolases"/>
    <property type="match status" value="1"/>
</dbReference>
<comment type="caution">
    <text evidence="3">The sequence shown here is derived from an EMBL/GenBank/DDBJ whole genome shotgun (WGS) entry which is preliminary data.</text>
</comment>
<evidence type="ECO:0000256" key="1">
    <source>
        <dbReference type="SAM" id="SignalP"/>
    </source>
</evidence>
<keyword evidence="3" id="KW-0378">Hydrolase</keyword>
<dbReference type="PANTHER" id="PTHR43798:SF33">
    <property type="entry name" value="HYDROLASE, PUTATIVE (AFU_ORTHOLOGUE AFUA_2G14860)-RELATED"/>
    <property type="match status" value="1"/>
</dbReference>
<proteinExistence type="predicted"/>
<evidence type="ECO:0000313" key="3">
    <source>
        <dbReference type="EMBL" id="TKK69217.1"/>
    </source>
</evidence>
<dbReference type="Pfam" id="PF00561">
    <property type="entry name" value="Abhydrolase_1"/>
    <property type="match status" value="1"/>
</dbReference>
<dbReference type="PRINTS" id="PR00412">
    <property type="entry name" value="EPOXHYDRLASE"/>
</dbReference>
<dbReference type="RefSeq" id="WP_137261212.1">
    <property type="nucleotide sequence ID" value="NZ_SZQL01000005.1"/>
</dbReference>
<dbReference type="AlphaFoldDB" id="A0A4U3L6G5"/>
<feature type="domain" description="AB hydrolase-1" evidence="2">
    <location>
        <begin position="56"/>
        <end position="209"/>
    </location>
</feature>
<feature type="signal peptide" evidence="1">
    <location>
        <begin position="1"/>
        <end position="19"/>
    </location>
</feature>
<evidence type="ECO:0000313" key="4">
    <source>
        <dbReference type="Proteomes" id="UP000305848"/>
    </source>
</evidence>
<reference evidence="3 4" key="1">
    <citation type="submission" date="2019-05" db="EMBL/GenBank/DDBJ databases">
        <title>Panacibacter sp. strain 17mud1-8 Genome sequencing and assembly.</title>
        <authorList>
            <person name="Chhetri G."/>
        </authorList>
    </citation>
    <scope>NUCLEOTIDE SEQUENCE [LARGE SCALE GENOMIC DNA]</scope>
    <source>
        <strain evidence="3 4">17mud1-8</strain>
    </source>
</reference>
<keyword evidence="1" id="KW-0732">Signal</keyword>
<evidence type="ECO:0000259" key="2">
    <source>
        <dbReference type="Pfam" id="PF00561"/>
    </source>
</evidence>
<dbReference type="OrthoDB" id="9773293at2"/>
<dbReference type="InterPro" id="IPR029058">
    <property type="entry name" value="AB_hydrolase_fold"/>
</dbReference>
<protein>
    <submittedName>
        <fullName evidence="3">Alpha/beta hydrolase</fullName>
    </submittedName>
</protein>
<keyword evidence="4" id="KW-1185">Reference proteome</keyword>
<dbReference type="EMBL" id="SZQL01000005">
    <property type="protein sequence ID" value="TKK69217.1"/>
    <property type="molecule type" value="Genomic_DNA"/>
</dbReference>
<dbReference type="Gene3D" id="3.40.50.1820">
    <property type="entry name" value="alpha/beta hydrolase"/>
    <property type="match status" value="1"/>
</dbReference>
<name>A0A4U3L6G5_9BACT</name>
<dbReference type="InterPro" id="IPR000639">
    <property type="entry name" value="Epox_hydrolase-like"/>
</dbReference>
<sequence length="316" mass="36036">MKQLTLLSSIIALCLHTYAQSLQYAYPVHFLHLTIEQQPVQMAYMDVPSPKPNGQTVLLLHGKNFNGYYWKDVIAALNNTGYRVVVPDQVGWGQSDKPNLHYSFQMLAANTKKLLDSLGIAKVHVIGHSMGGMLATRFALMYSTTVDKLIYEDPIGLEDYKTFVPYQPLDLQYAHELKATFESIKKYQQGYYPEWKPEYEQYVAAQYAALQIPDFKTATWASAITYEMIYEQPVVYEFKNITRPTLIIIGQEDRTIVGKSLLSKEVAAQNGNYPALGKWLHQQINHSKLIELEGVGHIPHIQVPEQFMNAVLDFLK</sequence>
<dbReference type="GO" id="GO:0016787">
    <property type="term" value="F:hydrolase activity"/>
    <property type="evidence" value="ECO:0007669"/>
    <property type="project" value="UniProtKB-KW"/>
</dbReference>
<dbReference type="InterPro" id="IPR050266">
    <property type="entry name" value="AB_hydrolase_sf"/>
</dbReference>